<proteinExistence type="predicted"/>
<dbReference type="EMBL" id="JAERKB010000004">
    <property type="protein sequence ID" value="MBS0968707.1"/>
    <property type="molecule type" value="Genomic_DNA"/>
</dbReference>
<gene>
    <name evidence="1" type="ORF">JK232_07350</name>
</gene>
<comment type="caution">
    <text evidence="1">The sequence shown here is derived from an EMBL/GenBank/DDBJ whole genome shotgun (WGS) entry which is preliminary data.</text>
</comment>
<evidence type="ECO:0000313" key="2">
    <source>
        <dbReference type="Proteomes" id="UP000680634"/>
    </source>
</evidence>
<dbReference type="SUPFAM" id="SSF53474">
    <property type="entry name" value="alpha/beta-Hydrolases"/>
    <property type="match status" value="1"/>
</dbReference>
<dbReference type="RefSeq" id="WP_212588988.1">
    <property type="nucleotide sequence ID" value="NZ_JAERKB010000004.1"/>
</dbReference>
<reference evidence="1 2" key="1">
    <citation type="submission" date="2020-12" db="EMBL/GenBank/DDBJ databases">
        <authorList>
            <person name="Mcmullen J.G."/>
        </authorList>
    </citation>
    <scope>NUCLEOTIDE SEQUENCE [LARGE SCALE GENOMIC DNA]</scope>
    <source>
        <strain evidence="1 2">JGM97</strain>
    </source>
</reference>
<keyword evidence="2" id="KW-1185">Reference proteome</keyword>
<name>A0ABS5JFH4_9GAMM</name>
<reference evidence="2" key="2">
    <citation type="submission" date="2023-07" db="EMBL/GenBank/DDBJ databases">
        <title>Genome-inferred correspondence between phylogeny and metabolic traits in the wild Drosophila gut microbiome.</title>
        <authorList>
            <person name="Bueno E."/>
            <person name="Blow F."/>
            <person name="Douglas A.E."/>
        </authorList>
    </citation>
    <scope>NUCLEOTIDE SEQUENCE [LARGE SCALE GENOMIC DNA]</scope>
    <source>
        <strain evidence="2">JGM97</strain>
    </source>
</reference>
<accession>A0ABS5JFH4</accession>
<organism evidence="1 2">
    <name type="scientific">Nissabacter archeti</name>
    <dbReference type="NCBI Taxonomy" id="1917880"/>
    <lineage>
        <taxon>Bacteria</taxon>
        <taxon>Pseudomonadati</taxon>
        <taxon>Pseudomonadota</taxon>
        <taxon>Gammaproteobacteria</taxon>
        <taxon>Enterobacterales</taxon>
        <taxon>Yersiniaceae</taxon>
        <taxon>Nissabacter</taxon>
    </lineage>
</organism>
<evidence type="ECO:0008006" key="3">
    <source>
        <dbReference type="Google" id="ProtNLM"/>
    </source>
</evidence>
<evidence type="ECO:0000313" key="1">
    <source>
        <dbReference type="EMBL" id="MBS0968707.1"/>
    </source>
</evidence>
<protein>
    <recommendedName>
        <fullName evidence="3">Alpha/beta hydrolase</fullName>
    </recommendedName>
</protein>
<sequence>MESYQESGQHAVADLCRLDMPGGRLHLQHPERFLTLLGQEVPLAPSEPVQLLLDPPPPQITRLRCPVSYVITQQDELTPPQVQQAFARHLNARQLFWQGGHVAPIHTTDWLTAPNTIPDS</sequence>
<dbReference type="InterPro" id="IPR029058">
    <property type="entry name" value="AB_hydrolase_fold"/>
</dbReference>
<dbReference type="Gene3D" id="3.40.50.1820">
    <property type="entry name" value="alpha/beta hydrolase"/>
    <property type="match status" value="1"/>
</dbReference>
<dbReference type="Proteomes" id="UP000680634">
    <property type="component" value="Unassembled WGS sequence"/>
</dbReference>